<organism evidence="4 5">
    <name type="scientific">Candidatus Gottesmanbacteria bacterium GW2011_GWA2_43_14</name>
    <dbReference type="NCBI Taxonomy" id="1618443"/>
    <lineage>
        <taxon>Bacteria</taxon>
        <taxon>Candidatus Gottesmaniibacteriota</taxon>
    </lineage>
</organism>
<accession>A0A0G1FS77</accession>
<dbReference type="Gene3D" id="2.60.40.420">
    <property type="entry name" value="Cupredoxins - blue copper proteins"/>
    <property type="match status" value="1"/>
</dbReference>
<protein>
    <submittedName>
        <fullName evidence="4">Plastocyanin</fullName>
    </submittedName>
</protein>
<dbReference type="SUPFAM" id="SSF49503">
    <property type="entry name" value="Cupredoxins"/>
    <property type="match status" value="1"/>
</dbReference>
<evidence type="ECO:0000256" key="2">
    <source>
        <dbReference type="ARBA" id="ARBA00023008"/>
    </source>
</evidence>
<evidence type="ECO:0000259" key="3">
    <source>
        <dbReference type="Pfam" id="PF00127"/>
    </source>
</evidence>
<gene>
    <name evidence="4" type="ORF">UV73_C0004G0018</name>
</gene>
<evidence type="ECO:0000256" key="1">
    <source>
        <dbReference type="ARBA" id="ARBA00022723"/>
    </source>
</evidence>
<proteinExistence type="predicted"/>
<dbReference type="InterPro" id="IPR008972">
    <property type="entry name" value="Cupredoxin"/>
</dbReference>
<dbReference type="GO" id="GO:0009055">
    <property type="term" value="F:electron transfer activity"/>
    <property type="evidence" value="ECO:0007669"/>
    <property type="project" value="InterPro"/>
</dbReference>
<evidence type="ECO:0000313" key="5">
    <source>
        <dbReference type="Proteomes" id="UP000034894"/>
    </source>
</evidence>
<comment type="caution">
    <text evidence="4">The sequence shown here is derived from an EMBL/GenBank/DDBJ whole genome shotgun (WGS) entry which is preliminary data.</text>
</comment>
<dbReference type="InterPro" id="IPR000923">
    <property type="entry name" value="BlueCu_1"/>
</dbReference>
<dbReference type="Proteomes" id="UP000034894">
    <property type="component" value="Unassembled WGS sequence"/>
</dbReference>
<dbReference type="STRING" id="1618443.UV73_C0004G0018"/>
<name>A0A0G1FS77_9BACT</name>
<reference evidence="4 5" key="1">
    <citation type="journal article" date="2015" name="Nature">
        <title>rRNA introns, odd ribosomes, and small enigmatic genomes across a large radiation of phyla.</title>
        <authorList>
            <person name="Brown C.T."/>
            <person name="Hug L.A."/>
            <person name="Thomas B.C."/>
            <person name="Sharon I."/>
            <person name="Castelle C.J."/>
            <person name="Singh A."/>
            <person name="Wilkins M.J."/>
            <person name="Williams K.H."/>
            <person name="Banfield J.F."/>
        </authorList>
    </citation>
    <scope>NUCLEOTIDE SEQUENCE [LARGE SCALE GENOMIC DNA]</scope>
</reference>
<dbReference type="AlphaFoldDB" id="A0A0G1FS77"/>
<evidence type="ECO:0000313" key="4">
    <source>
        <dbReference type="EMBL" id="KKS97876.1"/>
    </source>
</evidence>
<sequence length="142" mass="15134">MAVISAGRNRSAVKTATDSEIATENLGTKGTAADIPQEIIDAVAGEGMVAGEEKTVEYTAGGFTPEQISVKKGETVSWTNNSGKDMWIASDDHPTHRLYPEFDQKSKVGQGGTFKFTFDAEGVWGYHNHLSPADTGQVTVAL</sequence>
<dbReference type="EMBL" id="LCFP01000004">
    <property type="protein sequence ID" value="KKS97876.1"/>
    <property type="molecule type" value="Genomic_DNA"/>
</dbReference>
<keyword evidence="1" id="KW-0479">Metal-binding</keyword>
<dbReference type="GO" id="GO:0005507">
    <property type="term" value="F:copper ion binding"/>
    <property type="evidence" value="ECO:0007669"/>
    <property type="project" value="InterPro"/>
</dbReference>
<keyword evidence="2" id="KW-0186">Copper</keyword>
<feature type="domain" description="Blue (type 1) copper" evidence="3">
    <location>
        <begin position="62"/>
        <end position="127"/>
    </location>
</feature>
<dbReference type="Pfam" id="PF00127">
    <property type="entry name" value="Copper-bind"/>
    <property type="match status" value="1"/>
</dbReference>